<feature type="compositionally biased region" description="Basic and acidic residues" evidence="1">
    <location>
        <begin position="54"/>
        <end position="63"/>
    </location>
</feature>
<evidence type="ECO:0000313" key="2">
    <source>
        <dbReference type="EMBL" id="ACD82767.1"/>
    </source>
</evidence>
<gene>
    <name evidence="2" type="ordered locus">Minf_0712</name>
</gene>
<dbReference type="Proteomes" id="UP000009149">
    <property type="component" value="Chromosome"/>
</dbReference>
<accession>B3E0L3</accession>
<dbReference type="EMBL" id="CP000975">
    <property type="protein sequence ID" value="ACD82767.1"/>
    <property type="molecule type" value="Genomic_DNA"/>
</dbReference>
<protein>
    <submittedName>
        <fullName evidence="2">Uncharacterized protein</fullName>
    </submittedName>
</protein>
<sequence>MDKNLSLLFCLNFFLFKKSLKKATAFCSMKKKEDKRKKVQDKDSFNQSTKKDKKGLESPREDKFDKLVQQNLFYQRLHE</sequence>
<evidence type="ECO:0000313" key="3">
    <source>
        <dbReference type="Proteomes" id="UP000009149"/>
    </source>
</evidence>
<dbReference type="AlphaFoldDB" id="B3E0L3"/>
<name>B3E0L3_METI4</name>
<dbReference type="KEGG" id="min:Minf_0712"/>
<dbReference type="HOGENOM" id="CLU_2601998_0_0_0"/>
<dbReference type="STRING" id="481448.Minf_0712"/>
<reference evidence="2 3" key="1">
    <citation type="journal article" date="2008" name="Biol. Direct">
        <title>Complete genome sequence of the extremely acidophilic methanotroph isolate V4, Methylacidiphilum infernorum, a representative of the bacterial phylum Verrucomicrobia.</title>
        <authorList>
            <person name="Hou S."/>
            <person name="Makarova K.S."/>
            <person name="Saw J.H."/>
            <person name="Senin P."/>
            <person name="Ly B.V."/>
            <person name="Zhou Z."/>
            <person name="Ren Y."/>
            <person name="Wang J."/>
            <person name="Galperin M.Y."/>
            <person name="Omelchenko M.V."/>
            <person name="Wolf Y.I."/>
            <person name="Yutin N."/>
            <person name="Koonin E.V."/>
            <person name="Stott M.B."/>
            <person name="Mountain B.W."/>
            <person name="Crowe M.A."/>
            <person name="Smirnova A.V."/>
            <person name="Dunfield P.F."/>
            <person name="Feng L."/>
            <person name="Wang L."/>
            <person name="Alam M."/>
        </authorList>
    </citation>
    <scope>NUCLEOTIDE SEQUENCE [LARGE SCALE GENOMIC DNA]</scope>
    <source>
        <strain evidence="3">Isolate V4</strain>
    </source>
</reference>
<organism evidence="2 3">
    <name type="scientific">Methylacidiphilum infernorum (isolate V4)</name>
    <name type="common">Methylokorus infernorum (strain V4)</name>
    <dbReference type="NCBI Taxonomy" id="481448"/>
    <lineage>
        <taxon>Bacteria</taxon>
        <taxon>Pseudomonadati</taxon>
        <taxon>Verrucomicrobiota</taxon>
        <taxon>Methylacidiphilae</taxon>
        <taxon>Methylacidiphilales</taxon>
        <taxon>Methylacidiphilaceae</taxon>
        <taxon>Methylacidiphilum (ex Ratnadevi et al. 2023)</taxon>
    </lineage>
</organism>
<proteinExistence type="predicted"/>
<evidence type="ECO:0000256" key="1">
    <source>
        <dbReference type="SAM" id="MobiDB-lite"/>
    </source>
</evidence>
<feature type="region of interest" description="Disordered" evidence="1">
    <location>
        <begin position="31"/>
        <end position="63"/>
    </location>
</feature>